<evidence type="ECO:0008006" key="4">
    <source>
        <dbReference type="Google" id="ProtNLM"/>
    </source>
</evidence>
<evidence type="ECO:0000256" key="1">
    <source>
        <dbReference type="SAM" id="Phobius"/>
    </source>
</evidence>
<dbReference type="RefSeq" id="WP_319978728.1">
    <property type="nucleotide sequence ID" value="NZ_JAXAVU010000013.1"/>
</dbReference>
<comment type="caution">
    <text evidence="2">The sequence shown here is derived from an EMBL/GenBank/DDBJ whole genome shotgun (WGS) entry which is preliminary data.</text>
</comment>
<feature type="transmembrane region" description="Helical" evidence="1">
    <location>
        <begin position="12"/>
        <end position="32"/>
    </location>
</feature>
<dbReference type="EMBL" id="JAXAVU010000013">
    <property type="protein sequence ID" value="MDX8146644.1"/>
    <property type="molecule type" value="Genomic_DNA"/>
</dbReference>
<keyword evidence="1" id="KW-0812">Transmembrane</keyword>
<keyword evidence="1" id="KW-0472">Membrane</keyword>
<dbReference type="Proteomes" id="UP001285352">
    <property type="component" value="Unassembled WGS sequence"/>
</dbReference>
<name>A0ABU4V5X3_9PSEU</name>
<proteinExistence type="predicted"/>
<organism evidence="2 3">
    <name type="scientific">Lentzea sokolovensis</name>
    <dbReference type="NCBI Taxonomy" id="3095429"/>
    <lineage>
        <taxon>Bacteria</taxon>
        <taxon>Bacillati</taxon>
        <taxon>Actinomycetota</taxon>
        <taxon>Actinomycetes</taxon>
        <taxon>Pseudonocardiales</taxon>
        <taxon>Pseudonocardiaceae</taxon>
        <taxon>Lentzea</taxon>
    </lineage>
</organism>
<gene>
    <name evidence="2" type="ORF">SK854_31335</name>
</gene>
<evidence type="ECO:0000313" key="2">
    <source>
        <dbReference type="EMBL" id="MDX8146644.1"/>
    </source>
</evidence>
<keyword evidence="1" id="KW-1133">Transmembrane helix</keyword>
<protein>
    <recommendedName>
        <fullName evidence="4">Secreted protein</fullName>
    </recommendedName>
</protein>
<accession>A0ABU4V5X3</accession>
<sequence length="286" mass="31154">MGQRLDKITRNQWFVLVGGVVAVLALVAALTGPVPELSKDKTSVTSLAAEAVGTEMTDFALPLDAPLDLLPQMDAGFYCDSVMTEWLRRFGTETTPYHGIAVRSAAEDGAMLSIDNLRAVDVERVETGPVMHFRCPSGGNAETAVLKLRLDRDRKARELVDGSDDTRPFAFNLEPGERGNLEVRLENEDGYSYTGRIVADVTVGKTKETVSLPLSGESQERFDWVSPGKYGRLIVGPGRTKDQFMCSLYPAGFTRLREAGGDTAEDAFDCSLEKVRSLLAEIGRAS</sequence>
<reference evidence="2 3" key="1">
    <citation type="submission" date="2023-11" db="EMBL/GenBank/DDBJ databases">
        <title>Lentzea sokolovensis, sp. nov., Lentzea kristufkii, sp. nov., and Lentzea miocenensis, sp. nov., rare actinobacteria from Sokolov Coal Basin, Miocene lacustrine sediment, Czech Republic.</title>
        <authorList>
            <person name="Lara A."/>
            <person name="Kotroba L."/>
            <person name="Nouioui I."/>
            <person name="Neumann-Schaal M."/>
            <person name="Mast Y."/>
            <person name="Chronakova A."/>
        </authorList>
    </citation>
    <scope>NUCLEOTIDE SEQUENCE [LARGE SCALE GENOMIC DNA]</scope>
    <source>
        <strain evidence="2 3">BCCO 10_0061</strain>
    </source>
</reference>
<keyword evidence="3" id="KW-1185">Reference proteome</keyword>
<evidence type="ECO:0000313" key="3">
    <source>
        <dbReference type="Proteomes" id="UP001285352"/>
    </source>
</evidence>